<dbReference type="Proteomes" id="UP001209540">
    <property type="component" value="Unassembled WGS sequence"/>
</dbReference>
<evidence type="ECO:0000256" key="2">
    <source>
        <dbReference type="SAM" id="MobiDB-lite"/>
    </source>
</evidence>
<evidence type="ECO:0000313" key="4">
    <source>
        <dbReference type="EMBL" id="KAI9274806.1"/>
    </source>
</evidence>
<accession>A0AAD5PIS3</accession>
<dbReference type="InterPro" id="IPR055089">
    <property type="entry name" value="COP9_N"/>
</dbReference>
<keyword evidence="5" id="KW-1185">Reference proteome</keyword>
<dbReference type="PANTHER" id="PTHR10758:SF1">
    <property type="entry name" value="COP9 SIGNALOSOME COMPLEX SUBUNIT 3"/>
    <property type="match status" value="1"/>
</dbReference>
<dbReference type="Pfam" id="PF22788">
    <property type="entry name" value="COP9_hel_rpt"/>
    <property type="match status" value="1"/>
</dbReference>
<gene>
    <name evidence="4" type="ORF">BDA99DRAFT_498636</name>
</gene>
<evidence type="ECO:0000259" key="3">
    <source>
        <dbReference type="Pfam" id="PF22788"/>
    </source>
</evidence>
<feature type="region of interest" description="Disordered" evidence="2">
    <location>
        <begin position="1"/>
        <end position="35"/>
    </location>
</feature>
<dbReference type="GO" id="GO:0006511">
    <property type="term" value="P:ubiquitin-dependent protein catabolic process"/>
    <property type="evidence" value="ECO:0007669"/>
    <property type="project" value="TreeGrafter"/>
</dbReference>
<dbReference type="AlphaFoldDB" id="A0AAD5PIS3"/>
<evidence type="ECO:0000256" key="1">
    <source>
        <dbReference type="ARBA" id="ARBA00022490"/>
    </source>
</evidence>
<proteinExistence type="predicted"/>
<feature type="compositionally biased region" description="Polar residues" evidence="2">
    <location>
        <begin position="1"/>
        <end position="11"/>
    </location>
</feature>
<dbReference type="GO" id="GO:0008180">
    <property type="term" value="C:COP9 signalosome"/>
    <property type="evidence" value="ECO:0007669"/>
    <property type="project" value="TreeGrafter"/>
</dbReference>
<feature type="compositionally biased region" description="Polar residues" evidence="2">
    <location>
        <begin position="19"/>
        <end position="34"/>
    </location>
</feature>
<dbReference type="InterPro" id="IPR050756">
    <property type="entry name" value="CSN3"/>
</dbReference>
<dbReference type="PANTHER" id="PTHR10758">
    <property type="entry name" value="26S PROTEASOME NON-ATPASE REGULATORY SUBUNIT 3/COP9 SIGNALOSOME COMPLEX SUBUNIT 3"/>
    <property type="match status" value="1"/>
</dbReference>
<dbReference type="EMBL" id="JAIXMP010000004">
    <property type="protein sequence ID" value="KAI9274806.1"/>
    <property type="molecule type" value="Genomic_DNA"/>
</dbReference>
<protein>
    <recommendedName>
        <fullName evidence="3">COP9 signalosome complex subunit 3 N-terminal helical repeats domain-containing protein</fullName>
    </recommendedName>
</protein>
<evidence type="ECO:0000313" key="5">
    <source>
        <dbReference type="Proteomes" id="UP001209540"/>
    </source>
</evidence>
<keyword evidence="1" id="KW-0963">Cytoplasm</keyword>
<sequence length="485" mass="54958">MADRQQQPQRRNTGDAVSPENSNARPTTRQQQTVAADPQLIDEILAFVTSVEEHNAEQMKTMAKKLVRLPEPHFQANTTTNLDPLTVLDPAQHSLGYLFFLTSRCSAVSDAEVAQFLVQAINHFVNVFKPEQLLYAPTRITHIAHALDHLAKLLQNPLIPIVPLTIAINRLTPEKNTLTPLHAPLAKASLLAKMYRQPLEILDHDIENVDPAGFDISIKSFLLYHYYSAMIYIGNKNFERAIEFLVLTISAPAQVISAIQVEAYKKYILVSLIHLGRVPPLPRYTSVVLEKYFKNKHPEYSELVDSFQKGLPQLRASIEAHREPLTEDSHIGLAKQCIEALRREIIKRLGDVYVTLTMGEMAQLVSEKEKQTVNEDDLERMLLAMIEHDQLFASISCILNESGQSIKMVHFADEETTGISLNFEQRIMEATQLRKKVSIMDKSEGLSKDFQTKYMMISSHGEHFPVAMAYDEDMDLPLDEDSKLF</sequence>
<organism evidence="4 5">
    <name type="scientific">Phascolomyces articulosus</name>
    <dbReference type="NCBI Taxonomy" id="60185"/>
    <lineage>
        <taxon>Eukaryota</taxon>
        <taxon>Fungi</taxon>
        <taxon>Fungi incertae sedis</taxon>
        <taxon>Mucoromycota</taxon>
        <taxon>Mucoromycotina</taxon>
        <taxon>Mucoromycetes</taxon>
        <taxon>Mucorales</taxon>
        <taxon>Lichtheimiaceae</taxon>
        <taxon>Phascolomyces</taxon>
    </lineage>
</organism>
<comment type="caution">
    <text evidence="4">The sequence shown here is derived from an EMBL/GenBank/DDBJ whole genome shotgun (WGS) entry which is preliminary data.</text>
</comment>
<reference evidence="4" key="2">
    <citation type="submission" date="2023-02" db="EMBL/GenBank/DDBJ databases">
        <authorList>
            <consortium name="DOE Joint Genome Institute"/>
            <person name="Mondo S.J."/>
            <person name="Chang Y."/>
            <person name="Wang Y."/>
            <person name="Ahrendt S."/>
            <person name="Andreopoulos W."/>
            <person name="Barry K."/>
            <person name="Beard J."/>
            <person name="Benny G.L."/>
            <person name="Blankenship S."/>
            <person name="Bonito G."/>
            <person name="Cuomo C."/>
            <person name="Desiro A."/>
            <person name="Gervers K.A."/>
            <person name="Hundley H."/>
            <person name="Kuo A."/>
            <person name="LaButti K."/>
            <person name="Lang B.F."/>
            <person name="Lipzen A."/>
            <person name="O'Donnell K."/>
            <person name="Pangilinan J."/>
            <person name="Reynolds N."/>
            <person name="Sandor L."/>
            <person name="Smith M.W."/>
            <person name="Tsang A."/>
            <person name="Grigoriev I.V."/>
            <person name="Stajich J.E."/>
            <person name="Spatafora J.W."/>
        </authorList>
    </citation>
    <scope>NUCLEOTIDE SEQUENCE</scope>
    <source>
        <strain evidence="4">RSA 2281</strain>
    </source>
</reference>
<reference evidence="4" key="1">
    <citation type="journal article" date="2022" name="IScience">
        <title>Evolution of zygomycete secretomes and the origins of terrestrial fungal ecologies.</title>
        <authorList>
            <person name="Chang Y."/>
            <person name="Wang Y."/>
            <person name="Mondo S."/>
            <person name="Ahrendt S."/>
            <person name="Andreopoulos W."/>
            <person name="Barry K."/>
            <person name="Beard J."/>
            <person name="Benny G.L."/>
            <person name="Blankenship S."/>
            <person name="Bonito G."/>
            <person name="Cuomo C."/>
            <person name="Desiro A."/>
            <person name="Gervers K.A."/>
            <person name="Hundley H."/>
            <person name="Kuo A."/>
            <person name="LaButti K."/>
            <person name="Lang B.F."/>
            <person name="Lipzen A."/>
            <person name="O'Donnell K."/>
            <person name="Pangilinan J."/>
            <person name="Reynolds N."/>
            <person name="Sandor L."/>
            <person name="Smith M.E."/>
            <person name="Tsang A."/>
            <person name="Grigoriev I.V."/>
            <person name="Stajich J.E."/>
            <person name="Spatafora J.W."/>
        </authorList>
    </citation>
    <scope>NUCLEOTIDE SEQUENCE</scope>
    <source>
        <strain evidence="4">RSA 2281</strain>
    </source>
</reference>
<name>A0AAD5PIS3_9FUNG</name>
<feature type="domain" description="COP9 signalosome complex subunit 3 N-terminal helical repeats" evidence="3">
    <location>
        <begin position="80"/>
        <end position="288"/>
    </location>
</feature>